<dbReference type="Proteomes" id="UP001501821">
    <property type="component" value="Unassembled WGS sequence"/>
</dbReference>
<accession>A0ABP7IDL0</accession>
<reference evidence="3" key="1">
    <citation type="journal article" date="2019" name="Int. J. Syst. Evol. Microbiol.">
        <title>The Global Catalogue of Microorganisms (GCM) 10K type strain sequencing project: providing services to taxonomists for standard genome sequencing and annotation.</title>
        <authorList>
            <consortium name="The Broad Institute Genomics Platform"/>
            <consortium name="The Broad Institute Genome Sequencing Center for Infectious Disease"/>
            <person name="Wu L."/>
            <person name="Ma J."/>
        </authorList>
    </citation>
    <scope>NUCLEOTIDE SEQUENCE [LARGE SCALE GENOMIC DNA]</scope>
    <source>
        <strain evidence="3">JCM 16953</strain>
    </source>
</reference>
<dbReference type="EMBL" id="BAABAH010000004">
    <property type="protein sequence ID" value="GAA3815637.1"/>
    <property type="molecule type" value="Genomic_DNA"/>
</dbReference>
<gene>
    <name evidence="2" type="ORF">GCM10022242_17240</name>
</gene>
<protein>
    <recommendedName>
        <fullName evidence="4">Glycosyltransferase family 2 protein</fullName>
    </recommendedName>
</protein>
<evidence type="ECO:0000256" key="1">
    <source>
        <dbReference type="SAM" id="MobiDB-lite"/>
    </source>
</evidence>
<evidence type="ECO:0000313" key="3">
    <source>
        <dbReference type="Proteomes" id="UP001501821"/>
    </source>
</evidence>
<comment type="caution">
    <text evidence="2">The sequence shown here is derived from an EMBL/GenBank/DDBJ whole genome shotgun (WGS) entry which is preliminary data.</text>
</comment>
<dbReference type="RefSeq" id="WP_344774353.1">
    <property type="nucleotide sequence ID" value="NZ_BAABAH010000004.1"/>
</dbReference>
<evidence type="ECO:0000313" key="2">
    <source>
        <dbReference type="EMBL" id="GAA3815637.1"/>
    </source>
</evidence>
<organism evidence="2 3">
    <name type="scientific">Nocardioides panacisoli</name>
    <dbReference type="NCBI Taxonomy" id="627624"/>
    <lineage>
        <taxon>Bacteria</taxon>
        <taxon>Bacillati</taxon>
        <taxon>Actinomycetota</taxon>
        <taxon>Actinomycetes</taxon>
        <taxon>Propionibacteriales</taxon>
        <taxon>Nocardioidaceae</taxon>
        <taxon>Nocardioides</taxon>
    </lineage>
</organism>
<evidence type="ECO:0008006" key="4">
    <source>
        <dbReference type="Google" id="ProtNLM"/>
    </source>
</evidence>
<proteinExistence type="predicted"/>
<feature type="region of interest" description="Disordered" evidence="1">
    <location>
        <begin position="319"/>
        <end position="355"/>
    </location>
</feature>
<sequence>MTSSPDGLVCVVSTVKDTLPRLQQYVARNLAGGVDHLFVFLDAGDREVRGWLDEHPHVTCVRTDKQWWRGERPHQLNDRQRLNANAVNAVLAELGWASWLFHVDGDEVVQADRTVLAQVPAETRAVRLAVREAVSQVHWERPPTWFKRPLAEPDLVLLTQLGVIDRPSNGAYLHGHADGKTGIRPGADAWLTLHDPVDDAGRAVPEAADEALQVLHYESYSGEEFARKWLALLGAGPGTKFRPGRQPILVAVQALVDRQLPADVTERYLLRIFEQTIADDLEVLRDLGLVEEIDPDRGAHRPATLTDAQRADLGAALERAAASSKEKYRPPVTRPVDRDEDSDQPARGGRFLRRS</sequence>
<name>A0ABP7IDL0_9ACTN</name>
<keyword evidence="3" id="KW-1185">Reference proteome</keyword>
<dbReference type="Pfam" id="PF13704">
    <property type="entry name" value="Glyco_tranf_2_4"/>
    <property type="match status" value="1"/>
</dbReference>